<proteinExistence type="inferred from homology"/>
<dbReference type="Gene3D" id="3.90.550.10">
    <property type="entry name" value="Spore Coat Polysaccharide Biosynthesis Protein SpsA, Chain A"/>
    <property type="match status" value="1"/>
</dbReference>
<evidence type="ECO:0000259" key="2">
    <source>
        <dbReference type="Pfam" id="PF00535"/>
    </source>
</evidence>
<dbReference type="OrthoDB" id="6432904at2"/>
<comment type="similarity">
    <text evidence="1">Belongs to the glycosyltransferase 2 family. WaaE/KdtX subfamily.</text>
</comment>
<dbReference type="InterPro" id="IPR029044">
    <property type="entry name" value="Nucleotide-diphossugar_trans"/>
</dbReference>
<reference evidence="3" key="2">
    <citation type="submission" date="2019-08" db="EMBL/GenBank/DDBJ databases">
        <title>Investigation of anaerobic lignin degradation for improved lignocellulosic biofuels.</title>
        <authorList>
            <person name="Deangelis K.PhD."/>
        </authorList>
    </citation>
    <scope>NUCLEOTIDE SEQUENCE [LARGE SCALE GENOMIC DNA]</scope>
    <source>
        <strain evidence="3">128R</strain>
    </source>
</reference>
<dbReference type="PANTHER" id="PTHR43630:SF2">
    <property type="entry name" value="GLYCOSYLTRANSFERASE"/>
    <property type="match status" value="1"/>
</dbReference>
<dbReference type="Pfam" id="PF00535">
    <property type="entry name" value="Glycos_transf_2"/>
    <property type="match status" value="1"/>
</dbReference>
<protein>
    <submittedName>
        <fullName evidence="3">Glycosyl transferase family 2</fullName>
    </submittedName>
</protein>
<dbReference type="SUPFAM" id="SSF53448">
    <property type="entry name" value="Nucleotide-diphospho-sugar transferases"/>
    <property type="match status" value="1"/>
</dbReference>
<feature type="domain" description="Glycosyltransferase 2-like" evidence="2">
    <location>
        <begin position="8"/>
        <end position="128"/>
    </location>
</feature>
<evidence type="ECO:0000256" key="1">
    <source>
        <dbReference type="ARBA" id="ARBA00038494"/>
    </source>
</evidence>
<dbReference type="CDD" id="cd00761">
    <property type="entry name" value="Glyco_tranf_GTA_type"/>
    <property type="match status" value="1"/>
</dbReference>
<organism evidence="3">
    <name type="scientific">Serratia fonticola</name>
    <dbReference type="NCBI Taxonomy" id="47917"/>
    <lineage>
        <taxon>Bacteria</taxon>
        <taxon>Pseudomonadati</taxon>
        <taxon>Pseudomonadota</taxon>
        <taxon>Gammaproteobacteria</taxon>
        <taxon>Enterobacterales</taxon>
        <taxon>Yersiniaceae</taxon>
        <taxon>Serratia</taxon>
    </lineage>
</organism>
<comment type="caution">
    <text evidence="3">The sequence shown here is derived from an EMBL/GenBank/DDBJ whole genome shotgun (WGS) entry which is preliminary data.</text>
</comment>
<dbReference type="InterPro" id="IPR001173">
    <property type="entry name" value="Glyco_trans_2-like"/>
</dbReference>
<evidence type="ECO:0000313" key="3">
    <source>
        <dbReference type="EMBL" id="TVZ69568.1"/>
    </source>
</evidence>
<dbReference type="GO" id="GO:0016740">
    <property type="term" value="F:transferase activity"/>
    <property type="evidence" value="ECO:0007669"/>
    <property type="project" value="UniProtKB-KW"/>
</dbReference>
<gene>
    <name evidence="3" type="ORF">FHU10_2087</name>
</gene>
<accession>A0A542CW68</accession>
<name>A0A542CW68_SERFO</name>
<keyword evidence="3" id="KW-0808">Transferase</keyword>
<reference evidence="3" key="1">
    <citation type="submission" date="2019-06" db="EMBL/GenBank/DDBJ databases">
        <authorList>
            <person name="Deangelis K."/>
            <person name="Huntemann M."/>
            <person name="Clum A."/>
            <person name="Pillay M."/>
            <person name="Palaniappan K."/>
            <person name="Varghese N."/>
            <person name="Mikhailova N."/>
            <person name="Stamatis D."/>
            <person name="Reddy T."/>
            <person name="Daum C."/>
            <person name="Shapiro N."/>
            <person name="Ivanova N."/>
            <person name="Kyrpides N."/>
            <person name="Woyke T."/>
        </authorList>
    </citation>
    <scope>NUCLEOTIDE SEQUENCE [LARGE SCALE GENOMIC DNA]</scope>
    <source>
        <strain evidence="3">128R</strain>
    </source>
</reference>
<dbReference type="EMBL" id="VISQ01000001">
    <property type="protein sequence ID" value="TVZ69568.1"/>
    <property type="molecule type" value="Genomic_DNA"/>
</dbReference>
<dbReference type="AlphaFoldDB" id="A0A542CW68"/>
<sequence length="306" mass="35418">MAVRNTLSIILTAHNCDTYLSNTLASLENSLEGLTEGYEIILISDASIDRTVEMLNQFAHRNSLARVYQVDFRNIGKVRNFGVQQCTGDYITMVDGDDQLLSSSLRDITQYLYNSQPDLLLTKLNEVYNNKVQNITWSGLQPQHLSQHQAIKKFLIHKEMQAHFIGQFVKREQLLAHPFPEFQCYEDAYLFPTILSQNQNIVFSPHGPYLYFKRGNSLSSQIDEQKVHLLVEATDEMDRVFGNRYSNLIACHWITIFLRYGKSMQNALNRQKVVLRIKSIRPLSFLFDPAIRLSFKKKYLKVKNGK</sequence>
<dbReference type="PANTHER" id="PTHR43630">
    <property type="entry name" value="POLY-BETA-1,6-N-ACETYL-D-GLUCOSAMINE SYNTHASE"/>
    <property type="match status" value="1"/>
</dbReference>